<protein>
    <recommendedName>
        <fullName evidence="1">Damage-control phosphatase ARMT1-like metal-binding domain-containing protein</fullName>
    </recommendedName>
</protein>
<dbReference type="Gene3D" id="3.40.50.10880">
    <property type="entry name" value="Uncharacterised protein PF01937, DUF89, domain 3"/>
    <property type="match status" value="1"/>
</dbReference>
<dbReference type="Gene3D" id="1.10.285.20">
    <property type="entry name" value="Uncharacterised protein PF01937, DUF89, domain 2"/>
    <property type="match status" value="1"/>
</dbReference>
<dbReference type="STRING" id="246191.SAMN05660337_2122"/>
<evidence type="ECO:0000313" key="2">
    <source>
        <dbReference type="EMBL" id="SDL11170.1"/>
    </source>
</evidence>
<sequence length="283" mass="31052">MRTQLDCLPCFLNMALTGIRKACPGQEDVHEAVIREWAKGFAEADLSESPPSLAGRLFRMTSKHIGDVDIYKVQKDEANKRVMELLPSITETVYGSADPLLAAMGVSIIGNYMDCALMEQFDWEAELGHLEQGLDRSLFASFVEKVRVDKSLLILGDNAGEIGLDTIFTGLLQAEGVKVTYAVRGKNILNDATLEDAKFVGMTDVCEVVTSGVDTPGTVLERCSPEFNERLKRSPVVLSKGQGNFESLWGVMPDVYYAFKVKCPVVAGITGHPMKTSLFCRES</sequence>
<dbReference type="InterPro" id="IPR014444">
    <property type="entry name" value="PH1575-like"/>
</dbReference>
<feature type="domain" description="Damage-control phosphatase ARMT1-like metal-binding" evidence="1">
    <location>
        <begin position="4"/>
        <end position="275"/>
    </location>
</feature>
<dbReference type="PIRSF" id="PIRSF006593">
    <property type="entry name" value="UCP006593"/>
    <property type="match status" value="1"/>
</dbReference>
<dbReference type="InterPro" id="IPR002791">
    <property type="entry name" value="ARMT1-like_metal-bd"/>
</dbReference>
<accession>A0A1G9HDW4</accession>
<dbReference type="InterPro" id="IPR036075">
    <property type="entry name" value="ARMT-1-like_metal-bd_sf"/>
</dbReference>
<dbReference type="RefSeq" id="WP_092160886.1">
    <property type="nucleotide sequence ID" value="NZ_FNGA01000003.1"/>
</dbReference>
<evidence type="ECO:0000313" key="3">
    <source>
        <dbReference type="Proteomes" id="UP000199053"/>
    </source>
</evidence>
<dbReference type="Pfam" id="PF01937">
    <property type="entry name" value="ARMT1-like_dom"/>
    <property type="match status" value="1"/>
</dbReference>
<gene>
    <name evidence="2" type="ORF">SAMN05660337_2122</name>
</gene>
<dbReference type="SUPFAM" id="SSF111321">
    <property type="entry name" value="AF1104-like"/>
    <property type="match status" value="1"/>
</dbReference>
<name>A0A1G9HDW4_9BACT</name>
<evidence type="ECO:0000259" key="1">
    <source>
        <dbReference type="Pfam" id="PF01937"/>
    </source>
</evidence>
<proteinExistence type="predicted"/>
<organism evidence="2 3">
    <name type="scientific">Maridesulfovibrio ferrireducens</name>
    <dbReference type="NCBI Taxonomy" id="246191"/>
    <lineage>
        <taxon>Bacteria</taxon>
        <taxon>Pseudomonadati</taxon>
        <taxon>Thermodesulfobacteriota</taxon>
        <taxon>Desulfovibrionia</taxon>
        <taxon>Desulfovibrionales</taxon>
        <taxon>Desulfovibrionaceae</taxon>
        <taxon>Maridesulfovibrio</taxon>
    </lineage>
</organism>
<reference evidence="3" key="1">
    <citation type="submission" date="2016-10" db="EMBL/GenBank/DDBJ databases">
        <authorList>
            <person name="Varghese N."/>
            <person name="Submissions S."/>
        </authorList>
    </citation>
    <scope>NUCLEOTIDE SEQUENCE [LARGE SCALE GENOMIC DNA]</scope>
    <source>
        <strain evidence="3">DSM 16995</strain>
    </source>
</reference>
<dbReference type="Proteomes" id="UP000199053">
    <property type="component" value="Unassembled WGS sequence"/>
</dbReference>
<dbReference type="AlphaFoldDB" id="A0A1G9HDW4"/>
<keyword evidence="3" id="KW-1185">Reference proteome</keyword>
<dbReference type="OrthoDB" id="9796465at2"/>
<dbReference type="EMBL" id="FNGA01000003">
    <property type="protein sequence ID" value="SDL11170.1"/>
    <property type="molecule type" value="Genomic_DNA"/>
</dbReference>